<feature type="signal peptide" evidence="1">
    <location>
        <begin position="1"/>
        <end position="18"/>
    </location>
</feature>
<organism evidence="2 3">
    <name type="scientific">Pieris brassicae</name>
    <name type="common">White butterfly</name>
    <name type="synonym">Large white butterfly</name>
    <dbReference type="NCBI Taxonomy" id="7116"/>
    <lineage>
        <taxon>Eukaryota</taxon>
        <taxon>Metazoa</taxon>
        <taxon>Ecdysozoa</taxon>
        <taxon>Arthropoda</taxon>
        <taxon>Hexapoda</taxon>
        <taxon>Insecta</taxon>
        <taxon>Pterygota</taxon>
        <taxon>Neoptera</taxon>
        <taxon>Endopterygota</taxon>
        <taxon>Lepidoptera</taxon>
        <taxon>Glossata</taxon>
        <taxon>Ditrysia</taxon>
        <taxon>Papilionoidea</taxon>
        <taxon>Pieridae</taxon>
        <taxon>Pierinae</taxon>
        <taxon>Pieris</taxon>
    </lineage>
</organism>
<feature type="chain" id="PRO_5040408720" description="Glucuronosyltransferase" evidence="1">
    <location>
        <begin position="19"/>
        <end position="166"/>
    </location>
</feature>
<protein>
    <recommendedName>
        <fullName evidence="4">Glucuronosyltransferase</fullName>
    </recommendedName>
</protein>
<comment type="caution">
    <text evidence="2">The sequence shown here is derived from an EMBL/GenBank/DDBJ whole genome shotgun (WGS) entry which is preliminary data.</text>
</comment>
<keyword evidence="1" id="KW-0732">Signal</keyword>
<evidence type="ECO:0000313" key="3">
    <source>
        <dbReference type="Proteomes" id="UP001152562"/>
    </source>
</evidence>
<proteinExistence type="predicted"/>
<keyword evidence="3" id="KW-1185">Reference proteome</keyword>
<evidence type="ECO:0000256" key="1">
    <source>
        <dbReference type="SAM" id="SignalP"/>
    </source>
</evidence>
<dbReference type="Proteomes" id="UP001152562">
    <property type="component" value="Unassembled WGS sequence"/>
</dbReference>
<dbReference type="EMBL" id="CALOZG010000001">
    <property type="protein sequence ID" value="CAH3876216.1"/>
    <property type="molecule type" value="Genomic_DNA"/>
</dbReference>
<name>A0A9P0SKW6_PIEBR</name>
<reference evidence="2" key="1">
    <citation type="submission" date="2022-05" db="EMBL/GenBank/DDBJ databases">
        <authorList>
            <person name="Okamura Y."/>
        </authorList>
    </citation>
    <scope>NUCLEOTIDE SEQUENCE</scope>
</reference>
<sequence length="166" mass="19121">MRLFYIFWVFIFLNEVQSARILGLFPHPGKSHQMVFDPVMNALAGRGHEITVMTFFPHRALSNNYKEVNLQSLTQSKLDIIKIESYEKPGWIKKIPIVGNIWDQYKQHIDLANDAFEICQRMIRFPPVVETLKKQYDLVIVENFAGDCMLGLLGAFGIKAPVVGMY</sequence>
<evidence type="ECO:0008006" key="4">
    <source>
        <dbReference type="Google" id="ProtNLM"/>
    </source>
</evidence>
<dbReference type="SUPFAM" id="SSF53756">
    <property type="entry name" value="UDP-Glycosyltransferase/glycogen phosphorylase"/>
    <property type="match status" value="1"/>
</dbReference>
<accession>A0A9P0SKW6</accession>
<dbReference type="AlphaFoldDB" id="A0A9P0SKW6"/>
<gene>
    <name evidence="2" type="ORF">PIBRA_LOCUS615</name>
</gene>
<evidence type="ECO:0000313" key="2">
    <source>
        <dbReference type="EMBL" id="CAH3876216.1"/>
    </source>
</evidence>